<evidence type="ECO:0000256" key="5">
    <source>
        <dbReference type="ARBA" id="ARBA00022989"/>
    </source>
</evidence>
<dbReference type="PANTHER" id="PTHR22926">
    <property type="entry name" value="PHOSPHO-N-ACETYLMURAMOYL-PENTAPEPTIDE-TRANSFERASE"/>
    <property type="match status" value="1"/>
</dbReference>
<proteinExistence type="predicted"/>
<dbReference type="AlphaFoldDB" id="A0A558DAU7"/>
<feature type="transmembrane region" description="Helical" evidence="8">
    <location>
        <begin position="312"/>
        <end position="332"/>
    </location>
</feature>
<feature type="transmembrane region" description="Helical" evidence="8">
    <location>
        <begin position="161"/>
        <end position="178"/>
    </location>
</feature>
<dbReference type="GO" id="GO:0005886">
    <property type="term" value="C:plasma membrane"/>
    <property type="evidence" value="ECO:0007669"/>
    <property type="project" value="UniProtKB-SubCell"/>
</dbReference>
<evidence type="ECO:0000256" key="7">
    <source>
        <dbReference type="PIRSR" id="PIRSR600715-1"/>
    </source>
</evidence>
<keyword evidence="7" id="KW-0460">Magnesium</keyword>
<dbReference type="GO" id="GO:0046872">
    <property type="term" value="F:metal ion binding"/>
    <property type="evidence" value="ECO:0007669"/>
    <property type="project" value="UniProtKB-KW"/>
</dbReference>
<dbReference type="InterPro" id="IPR000715">
    <property type="entry name" value="Glycosyl_transferase_4"/>
</dbReference>
<dbReference type="PANTHER" id="PTHR22926:SF3">
    <property type="entry name" value="UNDECAPRENYL-PHOSPHATE ALPHA-N-ACETYLGLUCOSAMINYL 1-PHOSPHATE TRANSFERASE"/>
    <property type="match status" value="1"/>
</dbReference>
<evidence type="ECO:0000256" key="8">
    <source>
        <dbReference type="SAM" id="Phobius"/>
    </source>
</evidence>
<sequence>MLMWFFLLAGLSSFVLTGFLRRYALKRNLLDVPNIRSSHQIPTPRGGGMAIVLVFLIGLAILAVIDVMPLTPLMALAGAGGWVALIGFIDDHHHIPAHWRLLAHFSGAVWVLIWIGGMPPFALFGQTLEMGWLGHGVTAVYLVWLLNLYNFMDGIDGIASIEALSVCLGGIVLYLLSPAADKEWVMPTLLLVSVAGFVFWNFPRARVFMGDAGSGFIGLVLGIFSIQAAWVDPLLFCSWVILLGIFVVDATLTLLRRIVRGECFFEAHRSHAYQYASRKYGSHVKVSLAVGLINLVWLLPVAIVVAQGWLDGLLGVVLAYSPLVWLAFHFNAGAREL</sequence>
<dbReference type="GO" id="GO:0071555">
    <property type="term" value="P:cell wall organization"/>
    <property type="evidence" value="ECO:0007669"/>
    <property type="project" value="TreeGrafter"/>
</dbReference>
<feature type="transmembrane region" description="Helical" evidence="8">
    <location>
        <begin position="46"/>
        <end position="65"/>
    </location>
</feature>
<feature type="binding site" evidence="7">
    <location>
        <position position="211"/>
    </location>
    <ligand>
        <name>Mg(2+)</name>
        <dbReference type="ChEBI" id="CHEBI:18420"/>
    </ligand>
</feature>
<name>A0A558DAU7_9GAMM</name>
<keyword evidence="6 8" id="KW-0472">Membrane</keyword>
<dbReference type="GO" id="GO:0009103">
    <property type="term" value="P:lipopolysaccharide biosynthetic process"/>
    <property type="evidence" value="ECO:0007669"/>
    <property type="project" value="TreeGrafter"/>
</dbReference>
<dbReference type="Proteomes" id="UP000317355">
    <property type="component" value="Unassembled WGS sequence"/>
</dbReference>
<evidence type="ECO:0000256" key="2">
    <source>
        <dbReference type="ARBA" id="ARBA00022475"/>
    </source>
</evidence>
<feature type="transmembrane region" description="Helical" evidence="8">
    <location>
        <begin position="184"/>
        <end position="202"/>
    </location>
</feature>
<comment type="cofactor">
    <cofactor evidence="7">
        <name>Mg(2+)</name>
        <dbReference type="ChEBI" id="CHEBI:18420"/>
    </cofactor>
</comment>
<feature type="transmembrane region" description="Helical" evidence="8">
    <location>
        <begin position="130"/>
        <end position="149"/>
    </location>
</feature>
<evidence type="ECO:0000256" key="1">
    <source>
        <dbReference type="ARBA" id="ARBA00004651"/>
    </source>
</evidence>
<feature type="binding site" evidence="7">
    <location>
        <position position="150"/>
    </location>
    <ligand>
        <name>Mg(2+)</name>
        <dbReference type="ChEBI" id="CHEBI:18420"/>
    </ligand>
</feature>
<comment type="caution">
    <text evidence="9">The sequence shown here is derived from an EMBL/GenBank/DDBJ whole genome shotgun (WGS) entry which is preliminary data.</text>
</comment>
<keyword evidence="2" id="KW-1003">Cell membrane</keyword>
<evidence type="ECO:0000313" key="10">
    <source>
        <dbReference type="Proteomes" id="UP000317355"/>
    </source>
</evidence>
<evidence type="ECO:0000256" key="3">
    <source>
        <dbReference type="ARBA" id="ARBA00022679"/>
    </source>
</evidence>
<dbReference type="Pfam" id="PF00953">
    <property type="entry name" value="Glycos_transf_4"/>
    <property type="match status" value="1"/>
</dbReference>
<keyword evidence="5 8" id="KW-1133">Transmembrane helix</keyword>
<feature type="transmembrane region" description="Helical" evidence="8">
    <location>
        <begin position="71"/>
        <end position="89"/>
    </location>
</feature>
<comment type="subcellular location">
    <subcellularLocation>
        <location evidence="1">Cell membrane</location>
        <topology evidence="1">Multi-pass membrane protein</topology>
    </subcellularLocation>
</comment>
<keyword evidence="4 8" id="KW-0812">Transmembrane</keyword>
<dbReference type="GO" id="GO:0016780">
    <property type="term" value="F:phosphotransferase activity, for other substituted phosphate groups"/>
    <property type="evidence" value="ECO:0007669"/>
    <property type="project" value="InterPro"/>
</dbReference>
<feature type="transmembrane region" description="Helical" evidence="8">
    <location>
        <begin position="214"/>
        <end position="230"/>
    </location>
</feature>
<feature type="transmembrane region" description="Helical" evidence="8">
    <location>
        <begin position="101"/>
        <end position="124"/>
    </location>
</feature>
<evidence type="ECO:0000313" key="9">
    <source>
        <dbReference type="EMBL" id="TVT58145.1"/>
    </source>
</evidence>
<feature type="transmembrane region" description="Helical" evidence="8">
    <location>
        <begin position="6"/>
        <end position="25"/>
    </location>
</feature>
<dbReference type="CDD" id="cd06854">
    <property type="entry name" value="GT_WbpL_WbcO_like"/>
    <property type="match status" value="1"/>
</dbReference>
<keyword evidence="7" id="KW-0479">Metal-binding</keyword>
<reference evidence="9 10" key="1">
    <citation type="submission" date="2019-07" db="EMBL/GenBank/DDBJ databases">
        <title>The pathways for chlorine oxyanion respiration interact through the shared metabolite chlorate.</title>
        <authorList>
            <person name="Barnum T.P."/>
            <person name="Cheng Y."/>
            <person name="Hill K.A."/>
            <person name="Lucas L.N."/>
            <person name="Carlson H.K."/>
            <person name="Coates J.D."/>
        </authorList>
    </citation>
    <scope>NUCLEOTIDE SEQUENCE [LARGE SCALE GENOMIC DNA]</scope>
    <source>
        <strain evidence="9">BK-3</strain>
    </source>
</reference>
<keyword evidence="3 9" id="KW-0808">Transferase</keyword>
<dbReference type="EMBL" id="VMRY01000010">
    <property type="protein sequence ID" value="TVT58145.1"/>
    <property type="molecule type" value="Genomic_DNA"/>
</dbReference>
<gene>
    <name evidence="9" type="ORF">FHK82_04955</name>
</gene>
<dbReference type="GO" id="GO:0044038">
    <property type="term" value="P:cell wall macromolecule biosynthetic process"/>
    <property type="evidence" value="ECO:0007669"/>
    <property type="project" value="TreeGrafter"/>
</dbReference>
<feature type="transmembrane region" description="Helical" evidence="8">
    <location>
        <begin position="286"/>
        <end position="306"/>
    </location>
</feature>
<evidence type="ECO:0000256" key="6">
    <source>
        <dbReference type="ARBA" id="ARBA00023136"/>
    </source>
</evidence>
<protein>
    <submittedName>
        <fullName evidence="9">Glycosyltransferase family 4 protein</fullName>
    </submittedName>
</protein>
<accession>A0A558DAU7</accession>
<feature type="transmembrane region" description="Helical" evidence="8">
    <location>
        <begin position="236"/>
        <end position="255"/>
    </location>
</feature>
<evidence type="ECO:0000256" key="4">
    <source>
        <dbReference type="ARBA" id="ARBA00022692"/>
    </source>
</evidence>
<organism evidence="9 10">
    <name type="scientific">Sedimenticola thiotaurini</name>
    <dbReference type="NCBI Taxonomy" id="1543721"/>
    <lineage>
        <taxon>Bacteria</taxon>
        <taxon>Pseudomonadati</taxon>
        <taxon>Pseudomonadota</taxon>
        <taxon>Gammaproteobacteria</taxon>
        <taxon>Chromatiales</taxon>
        <taxon>Sedimenticolaceae</taxon>
        <taxon>Sedimenticola</taxon>
    </lineage>
</organism>